<keyword evidence="4" id="KW-0633">Potassium transport</keyword>
<evidence type="ECO:0000256" key="11">
    <source>
        <dbReference type="ARBA" id="ARBA00023303"/>
    </source>
</evidence>
<dbReference type="OrthoDB" id="7626281at2"/>
<dbReference type="Proteomes" id="UP000009049">
    <property type="component" value="Chromosome"/>
</dbReference>
<keyword evidence="11" id="KW-0407">Ion channel</keyword>
<evidence type="ECO:0000256" key="1">
    <source>
        <dbReference type="ARBA" id="ARBA00004141"/>
    </source>
</evidence>
<evidence type="ECO:0000256" key="8">
    <source>
        <dbReference type="ARBA" id="ARBA00022989"/>
    </source>
</evidence>
<dbReference type="HOGENOM" id="CLU_093496_0_0_10"/>
<accession>A4CNN3</accession>
<keyword evidence="3" id="KW-0813">Transport</keyword>
<reference evidence="14 15" key="1">
    <citation type="journal article" date="2009" name="J. Bacteriol.">
        <title>Complete genome sequence of Robiginitalea biformata HTCC2501.</title>
        <authorList>
            <person name="Oh H.M."/>
            <person name="Giovannoni S.J."/>
            <person name="Lee K."/>
            <person name="Ferriera S."/>
            <person name="Johnson J."/>
            <person name="Cho J.C."/>
        </authorList>
    </citation>
    <scope>NUCLEOTIDE SEQUENCE [LARGE SCALE GENOMIC DNA]</scope>
    <source>
        <strain evidence="15">ATCC BAA-864 / HTCC2501 / KCTC 12146</strain>
    </source>
</reference>
<comment type="catalytic activity">
    <reaction evidence="12">
        <text>K(+)(in) = K(+)(out)</text>
        <dbReference type="Rhea" id="RHEA:29463"/>
        <dbReference type="ChEBI" id="CHEBI:29103"/>
    </reaction>
</comment>
<name>A4CNN3_ROBBH</name>
<feature type="transmembrane region" description="Helical" evidence="13">
    <location>
        <begin position="156"/>
        <end position="177"/>
    </location>
</feature>
<evidence type="ECO:0000256" key="5">
    <source>
        <dbReference type="ARBA" id="ARBA00022692"/>
    </source>
</evidence>
<keyword evidence="15" id="KW-1185">Reference proteome</keyword>
<dbReference type="GO" id="GO:0005267">
    <property type="term" value="F:potassium channel activity"/>
    <property type="evidence" value="ECO:0007669"/>
    <property type="project" value="UniProtKB-KW"/>
</dbReference>
<evidence type="ECO:0000256" key="9">
    <source>
        <dbReference type="ARBA" id="ARBA00023065"/>
    </source>
</evidence>
<evidence type="ECO:0000256" key="2">
    <source>
        <dbReference type="ARBA" id="ARBA00006920"/>
    </source>
</evidence>
<comment type="similarity">
    <text evidence="2">Belongs to the TMEM175 family.</text>
</comment>
<feature type="transmembrane region" description="Helical" evidence="13">
    <location>
        <begin position="12"/>
        <end position="31"/>
    </location>
</feature>
<dbReference type="InterPro" id="IPR010617">
    <property type="entry name" value="TMEM175-like"/>
</dbReference>
<feature type="transmembrane region" description="Helical" evidence="13">
    <location>
        <begin position="43"/>
        <end position="63"/>
    </location>
</feature>
<keyword evidence="6" id="KW-0631">Potassium channel</keyword>
<sequence length="209" mass="24204">MKFQHNTNRLEAFSDGVLAFAATLLVVGFEWDGDFRVLESQGTSFLAFAASFFVLVAFWWVHYNYFRRSGYVDNWIIAVNTVLLFVILYYVFPLKSLVNSFMGQERITMEGLSNLFRMYSLGFALIFLCFAAMYFRSYKKLRAVEPSLVSLFYARHFTIFVLIGVLSMVLATLQAGVQIGLPGFIYALLGPLCFWHAQWFKRKYKDIDQ</sequence>
<keyword evidence="7" id="KW-0630">Potassium</keyword>
<evidence type="ECO:0000256" key="13">
    <source>
        <dbReference type="SAM" id="Phobius"/>
    </source>
</evidence>
<dbReference type="RefSeq" id="WP_015755288.1">
    <property type="nucleotide sequence ID" value="NC_013222.1"/>
</dbReference>
<feature type="transmembrane region" description="Helical" evidence="13">
    <location>
        <begin position="75"/>
        <end position="92"/>
    </location>
</feature>
<evidence type="ECO:0008006" key="16">
    <source>
        <dbReference type="Google" id="ProtNLM"/>
    </source>
</evidence>
<feature type="transmembrane region" description="Helical" evidence="13">
    <location>
        <begin position="183"/>
        <end position="200"/>
    </location>
</feature>
<evidence type="ECO:0000256" key="12">
    <source>
        <dbReference type="ARBA" id="ARBA00034430"/>
    </source>
</evidence>
<dbReference type="STRING" id="313596.RB2501_00451"/>
<dbReference type="EMBL" id="CP001712">
    <property type="protein sequence ID" value="EAR14500.1"/>
    <property type="molecule type" value="Genomic_DNA"/>
</dbReference>
<keyword evidence="8 13" id="KW-1133">Transmembrane helix</keyword>
<dbReference type="GO" id="GO:0015252">
    <property type="term" value="F:proton channel activity"/>
    <property type="evidence" value="ECO:0007669"/>
    <property type="project" value="InterPro"/>
</dbReference>
<evidence type="ECO:0000256" key="3">
    <source>
        <dbReference type="ARBA" id="ARBA00022448"/>
    </source>
</evidence>
<proteinExistence type="inferred from homology"/>
<dbReference type="KEGG" id="rbi:RB2501_00451"/>
<keyword evidence="5 13" id="KW-0812">Transmembrane</keyword>
<protein>
    <recommendedName>
        <fullName evidence="16">DUF1211 domain-containing protein</fullName>
    </recommendedName>
</protein>
<evidence type="ECO:0000256" key="6">
    <source>
        <dbReference type="ARBA" id="ARBA00022826"/>
    </source>
</evidence>
<comment type="subcellular location">
    <subcellularLocation>
        <location evidence="1">Membrane</location>
        <topology evidence="1">Multi-pass membrane protein</topology>
    </subcellularLocation>
</comment>
<dbReference type="eggNOG" id="COG3548">
    <property type="taxonomic scope" value="Bacteria"/>
</dbReference>
<evidence type="ECO:0000256" key="4">
    <source>
        <dbReference type="ARBA" id="ARBA00022538"/>
    </source>
</evidence>
<evidence type="ECO:0000313" key="14">
    <source>
        <dbReference type="EMBL" id="EAR14500.1"/>
    </source>
</evidence>
<evidence type="ECO:0000256" key="7">
    <source>
        <dbReference type="ARBA" id="ARBA00022958"/>
    </source>
</evidence>
<dbReference type="AlphaFoldDB" id="A4CNN3"/>
<organism evidence="14 15">
    <name type="scientific">Robiginitalea biformata (strain ATCC BAA-864 / DSM 15991 / KCTC 12146 / HTCC2501)</name>
    <dbReference type="NCBI Taxonomy" id="313596"/>
    <lineage>
        <taxon>Bacteria</taxon>
        <taxon>Pseudomonadati</taxon>
        <taxon>Bacteroidota</taxon>
        <taxon>Flavobacteriia</taxon>
        <taxon>Flavobacteriales</taxon>
        <taxon>Flavobacteriaceae</taxon>
        <taxon>Robiginitalea</taxon>
    </lineage>
</organism>
<feature type="transmembrane region" description="Helical" evidence="13">
    <location>
        <begin position="116"/>
        <end position="135"/>
    </location>
</feature>
<keyword evidence="9" id="KW-0406">Ion transport</keyword>
<evidence type="ECO:0000256" key="10">
    <source>
        <dbReference type="ARBA" id="ARBA00023136"/>
    </source>
</evidence>
<keyword evidence="10 13" id="KW-0472">Membrane</keyword>
<dbReference type="Pfam" id="PF06736">
    <property type="entry name" value="TMEM175"/>
    <property type="match status" value="1"/>
</dbReference>
<gene>
    <name evidence="14" type="ordered locus">RB2501_00451</name>
</gene>
<dbReference type="GO" id="GO:0016020">
    <property type="term" value="C:membrane"/>
    <property type="evidence" value="ECO:0007669"/>
    <property type="project" value="UniProtKB-SubCell"/>
</dbReference>
<evidence type="ECO:0000313" key="15">
    <source>
        <dbReference type="Proteomes" id="UP000009049"/>
    </source>
</evidence>